<comment type="similarity">
    <text evidence="2">Belongs to the APC3/CDC27 family.</text>
</comment>
<dbReference type="GO" id="GO:0005680">
    <property type="term" value="C:anaphase-promoting complex"/>
    <property type="evidence" value="ECO:0007669"/>
    <property type="project" value="UniProtKB-ARBA"/>
</dbReference>
<dbReference type="Pfam" id="PF12770">
    <property type="entry name" value="CHAT"/>
    <property type="match status" value="1"/>
</dbReference>
<dbReference type="Proteomes" id="UP000015530">
    <property type="component" value="Unassembled WGS sequence"/>
</dbReference>
<dbReference type="InterPro" id="IPR024983">
    <property type="entry name" value="CHAT_dom"/>
</dbReference>
<dbReference type="InterPro" id="IPR011990">
    <property type="entry name" value="TPR-like_helical_dom_sf"/>
</dbReference>
<organism evidence="4 5">
    <name type="scientific">Colletotrichum gloeosporioides (strain Cg-14)</name>
    <name type="common">Anthracnose fungus</name>
    <name type="synonym">Glomerella cingulata</name>
    <dbReference type="NCBI Taxonomy" id="1237896"/>
    <lineage>
        <taxon>Eukaryota</taxon>
        <taxon>Fungi</taxon>
        <taxon>Dikarya</taxon>
        <taxon>Ascomycota</taxon>
        <taxon>Pezizomycotina</taxon>
        <taxon>Sordariomycetes</taxon>
        <taxon>Hypocreomycetidae</taxon>
        <taxon>Glomerellales</taxon>
        <taxon>Glomerellaceae</taxon>
        <taxon>Colletotrichum</taxon>
        <taxon>Colletotrichum gloeosporioides species complex</taxon>
    </lineage>
</organism>
<dbReference type="AlphaFoldDB" id="T0LVW6"/>
<evidence type="ECO:0000259" key="3">
    <source>
        <dbReference type="Pfam" id="PF12770"/>
    </source>
</evidence>
<protein>
    <recommendedName>
        <fullName evidence="3">CHAT domain-containing protein</fullName>
    </recommendedName>
</protein>
<name>T0LVW6_COLGC</name>
<dbReference type="OrthoDB" id="9991317at2759"/>
<sequence length="1238" mass="138626">MASIERAIEQAILSINAVPGDYRVWPGYLNKLHLALVEPHATITALDIATQLAQNAIDNIPAGHSEREECMDVLSILYRKRHALHLKTNALQNAQDDIGLAINLAQQCYDATPKDHPRWTNRLNRLCSWLNDKCMMPGDAADLDEAIRMVRHALEVTPVPSPDRSDYMSSLSNLLGRKYRSTKADKDFKEALKTTHAAMELPAGAKHRAVCLRCLAVLWNVRYECSSAIADLQEAIKAAQQVIETSVQGSEEWQGDVRLLGILLHQKHSKTRTDSDLEKAIQEQRKAVKSLPRGAWNWTSCCFTLANLLNDRYSQHSDERDLNEAIQVARENVDATPSNHEEKFNLSMQLLNLLDGKRDSMNDRQESENTIRLARQLLNETPEDDDENQMKLRTILGHWLGDSYSKTGDVDKLDEAIQITREAILYTPSNDPGWVDYRNSLAVWLVERHQRKGVLADLDEAIQLARENVDASQGGERVEGLSNLASWLTRRFEIEGALSNLEEAVSLAQRAVEATPLESKNRYKQSMTLAGILKARYIRLRNLEDLDEAIRLARNAVETIPSVHRDWAACAHNLAGDLHDRFQRTISLDDLNEASKFAYAATEATDQDDPRLVVYLNTCGGINQLMWQASSKDEYLDEAISFGRRALQLIEEDHSGRATYANNLANWLIDRYSQSSAATDLVEAKALYATVSSQEMYGVRDRIHAGRRFLRLPNILEDDAQLAYDIAKTTTELVPLLAPHSLQNADKQHVLAEAVGIASDAAAIALRFQETTEAVRLLETGRGILAGAIQDMRTDLSSLQKSHPLLAEAFVAQRNQLDSPISTEGLLPGEPRNKVSADQRYSASKALQDTLREIRKIPEFEGFLLPPSDEDIRKAASRGPVVILNVSSFRCDAIIITPSDIQVQNLPSCTQQGIMERVAQVKTQATLEWLWDTIVHPVLLTLGLDQPAVGTWPRIWWVPTGPLVRFPLHATGYHLRQDRQTTLDRAISSYSWSLRGIKHTQPRPTMKLSATSLGSKMVIVAMRETPDQATLEYTGVEKEAILDVTGHADGLQCVMPMPSRLKVLLELESCDVFHFAGHGSAHPTNPLQSQLLLKDWKEAPLTVNSLLERNLDSKSPYLAYLSACGTGEVQDEKSVDEVTHLASAFLLAGFRNVVSTLWDVDDEQSARTAKMTYEHILSTESDDDGTVARALNHATRKLRDEWVRRRHGHVPDEASSRNPGKRRVAERLNWTPYVHYGG</sequence>
<dbReference type="EMBL" id="AMYD01001585">
    <property type="protein sequence ID" value="EQB52505.1"/>
    <property type="molecule type" value="Genomic_DNA"/>
</dbReference>
<keyword evidence="1" id="KW-0802">TPR repeat</keyword>
<dbReference type="SUPFAM" id="SSF48452">
    <property type="entry name" value="TPR-like"/>
    <property type="match status" value="1"/>
</dbReference>
<dbReference type="STRING" id="1237896.T0LVW6"/>
<evidence type="ECO:0000256" key="2">
    <source>
        <dbReference type="ARBA" id="ARBA00038210"/>
    </source>
</evidence>
<dbReference type="PANTHER" id="PTHR12558">
    <property type="entry name" value="CELL DIVISION CYCLE 16,23,27"/>
    <property type="match status" value="1"/>
</dbReference>
<reference evidence="5" key="1">
    <citation type="journal article" date="2013" name="Mol. Plant Microbe Interact.">
        <title>Global aspects of pacC regulation of pathogenicity genes in Colletotrichum gloeosporioides as revealed by transcriptome analysis.</title>
        <authorList>
            <person name="Alkan N."/>
            <person name="Meng X."/>
            <person name="Friedlander G."/>
            <person name="Reuveni E."/>
            <person name="Sukno S."/>
            <person name="Sherman A."/>
            <person name="Thon M."/>
            <person name="Fluhr R."/>
            <person name="Prusky D."/>
        </authorList>
    </citation>
    <scope>NUCLEOTIDE SEQUENCE [LARGE SCALE GENOMIC DNA]</scope>
    <source>
        <strain evidence="5">Cg-14</strain>
    </source>
</reference>
<dbReference type="Gene3D" id="1.25.40.10">
    <property type="entry name" value="Tetratricopeptide repeat domain"/>
    <property type="match status" value="3"/>
</dbReference>
<dbReference type="Pfam" id="PF13374">
    <property type="entry name" value="TPR_10"/>
    <property type="match status" value="1"/>
</dbReference>
<comment type="caution">
    <text evidence="4">The sequence shown here is derived from an EMBL/GenBank/DDBJ whole genome shotgun (WGS) entry which is preliminary data.</text>
</comment>
<gene>
    <name evidence="4" type="ORF">CGLO_07859</name>
</gene>
<feature type="domain" description="CHAT" evidence="3">
    <location>
        <begin position="924"/>
        <end position="1236"/>
    </location>
</feature>
<evidence type="ECO:0000256" key="1">
    <source>
        <dbReference type="ARBA" id="ARBA00022803"/>
    </source>
</evidence>
<dbReference type="OMA" id="THAHLAC"/>
<accession>T0LVW6</accession>
<dbReference type="PANTHER" id="PTHR12558:SF13">
    <property type="entry name" value="CELL DIVISION CYCLE PROTEIN 27 HOMOLOG"/>
    <property type="match status" value="1"/>
</dbReference>
<dbReference type="HOGENOM" id="CLU_001305_0_0_1"/>
<evidence type="ECO:0000313" key="4">
    <source>
        <dbReference type="EMBL" id="EQB52505.1"/>
    </source>
</evidence>
<dbReference type="SUPFAM" id="SSF48439">
    <property type="entry name" value="Protein prenylyltransferase"/>
    <property type="match status" value="1"/>
</dbReference>
<evidence type="ECO:0000313" key="5">
    <source>
        <dbReference type="Proteomes" id="UP000015530"/>
    </source>
</evidence>
<proteinExistence type="inferred from homology"/>